<evidence type="ECO:0008006" key="6">
    <source>
        <dbReference type="Google" id="ProtNLM"/>
    </source>
</evidence>
<accession>A8N189</accession>
<dbReference type="GeneID" id="6005062"/>
<feature type="compositionally biased region" description="Acidic residues" evidence="3">
    <location>
        <begin position="237"/>
        <end position="258"/>
    </location>
</feature>
<dbReference type="Gene3D" id="3.30.1120.90">
    <property type="entry name" value="Nucleosome assembly protein"/>
    <property type="match status" value="1"/>
</dbReference>
<gene>
    <name evidence="4" type="ORF">CC1G_10510</name>
</gene>
<dbReference type="AlphaFoldDB" id="A8N189"/>
<sequence length="269" mass="30820">MTKGTKRASPGAEEEKNPLNVELSEEDAKKLEGIQREQAKMDLFIERETQSKMYPVYEKRRAIVKTIPNFWPVALLNHGMVAFHAQHNADQTALSYLEDLWVTRDPQDHRCFTLEFHFKENQFFSNTVLKKEYKYAPPASAADDKPDENGITDAMLDFAWGEHVKITGTKIDWKSEDKALTKSYPRESGDEDDELPAEAGSFFNFFEHDDDPFDIGPAIGNEVFPDAISYFLGNVDSDSEIDSEEEEEDDDDDAEEIDLEKPRPKKQKV</sequence>
<comment type="similarity">
    <text evidence="1 2">Belongs to the nucleosome assembly protein (NAP) family.</text>
</comment>
<keyword evidence="5" id="KW-1185">Reference proteome</keyword>
<evidence type="ECO:0000256" key="3">
    <source>
        <dbReference type="SAM" id="MobiDB-lite"/>
    </source>
</evidence>
<protein>
    <recommendedName>
        <fullName evidence="6">Template-activating factor I</fullName>
    </recommendedName>
</protein>
<dbReference type="Proteomes" id="UP000001861">
    <property type="component" value="Unassembled WGS sequence"/>
</dbReference>
<feature type="region of interest" description="Disordered" evidence="3">
    <location>
        <begin position="1"/>
        <end position="28"/>
    </location>
</feature>
<organism evidence="4 5">
    <name type="scientific">Coprinopsis cinerea (strain Okayama-7 / 130 / ATCC MYA-4618 / FGSC 9003)</name>
    <name type="common">Inky cap fungus</name>
    <name type="synonym">Hormographiella aspergillata</name>
    <dbReference type="NCBI Taxonomy" id="240176"/>
    <lineage>
        <taxon>Eukaryota</taxon>
        <taxon>Fungi</taxon>
        <taxon>Dikarya</taxon>
        <taxon>Basidiomycota</taxon>
        <taxon>Agaricomycotina</taxon>
        <taxon>Agaricomycetes</taxon>
        <taxon>Agaricomycetidae</taxon>
        <taxon>Agaricales</taxon>
        <taxon>Agaricineae</taxon>
        <taxon>Psathyrellaceae</taxon>
        <taxon>Coprinopsis</taxon>
    </lineage>
</organism>
<dbReference type="InParanoid" id="A8N189"/>
<evidence type="ECO:0000313" key="5">
    <source>
        <dbReference type="Proteomes" id="UP000001861"/>
    </source>
</evidence>
<name>A8N189_COPC7</name>
<dbReference type="FunCoup" id="A8N189">
    <property type="interactions" value="125"/>
</dbReference>
<dbReference type="STRING" id="240176.A8N189"/>
<comment type="caution">
    <text evidence="4">The sequence shown here is derived from an EMBL/GenBank/DDBJ whole genome shotgun (WGS) entry which is preliminary data.</text>
</comment>
<dbReference type="Pfam" id="PF00956">
    <property type="entry name" value="NAP"/>
    <property type="match status" value="1"/>
</dbReference>
<dbReference type="InterPro" id="IPR037231">
    <property type="entry name" value="NAP-like_sf"/>
</dbReference>
<dbReference type="OrthoDB" id="19419at2759"/>
<dbReference type="GO" id="GO:0006334">
    <property type="term" value="P:nucleosome assembly"/>
    <property type="evidence" value="ECO:0007669"/>
    <property type="project" value="InterPro"/>
</dbReference>
<dbReference type="RefSeq" id="XP_001828638.1">
    <property type="nucleotide sequence ID" value="XM_001828586.2"/>
</dbReference>
<dbReference type="eggNOG" id="KOG1508">
    <property type="taxonomic scope" value="Eukaryota"/>
</dbReference>
<dbReference type="PANTHER" id="PTHR11875">
    <property type="entry name" value="TESTIS-SPECIFIC Y-ENCODED PROTEIN"/>
    <property type="match status" value="1"/>
</dbReference>
<dbReference type="SUPFAM" id="SSF143113">
    <property type="entry name" value="NAP-like"/>
    <property type="match status" value="1"/>
</dbReference>
<proteinExistence type="inferred from homology"/>
<reference evidence="4 5" key="1">
    <citation type="journal article" date="2010" name="Proc. Natl. Acad. Sci. U.S.A.">
        <title>Insights into evolution of multicellular fungi from the assembled chromosomes of the mushroom Coprinopsis cinerea (Coprinus cinereus).</title>
        <authorList>
            <person name="Stajich J.E."/>
            <person name="Wilke S.K."/>
            <person name="Ahren D."/>
            <person name="Au C.H."/>
            <person name="Birren B.W."/>
            <person name="Borodovsky M."/>
            <person name="Burns C."/>
            <person name="Canback B."/>
            <person name="Casselton L.A."/>
            <person name="Cheng C.K."/>
            <person name="Deng J."/>
            <person name="Dietrich F.S."/>
            <person name="Fargo D.C."/>
            <person name="Farman M.L."/>
            <person name="Gathman A.C."/>
            <person name="Goldberg J."/>
            <person name="Guigo R."/>
            <person name="Hoegger P.J."/>
            <person name="Hooker J.B."/>
            <person name="Huggins A."/>
            <person name="James T.Y."/>
            <person name="Kamada T."/>
            <person name="Kilaru S."/>
            <person name="Kodira C."/>
            <person name="Kues U."/>
            <person name="Kupfer D."/>
            <person name="Kwan H.S."/>
            <person name="Lomsadze A."/>
            <person name="Li W."/>
            <person name="Lilly W.W."/>
            <person name="Ma L.J."/>
            <person name="Mackey A.J."/>
            <person name="Manning G."/>
            <person name="Martin F."/>
            <person name="Muraguchi H."/>
            <person name="Natvig D.O."/>
            <person name="Palmerini H."/>
            <person name="Ramesh M.A."/>
            <person name="Rehmeyer C.J."/>
            <person name="Roe B.A."/>
            <person name="Shenoy N."/>
            <person name="Stanke M."/>
            <person name="Ter-Hovhannisyan V."/>
            <person name="Tunlid A."/>
            <person name="Velagapudi R."/>
            <person name="Vision T.J."/>
            <person name="Zeng Q."/>
            <person name="Zolan M.E."/>
            <person name="Pukkila P.J."/>
        </authorList>
    </citation>
    <scope>NUCLEOTIDE SEQUENCE [LARGE SCALE GENOMIC DNA]</scope>
    <source>
        <strain evidence="5">Okayama-7 / 130 / ATCC MYA-4618 / FGSC 9003</strain>
    </source>
</reference>
<dbReference type="EMBL" id="AACS02000001">
    <property type="protein sequence ID" value="EAU93142.1"/>
    <property type="molecule type" value="Genomic_DNA"/>
</dbReference>
<dbReference type="InterPro" id="IPR002164">
    <property type="entry name" value="NAP_family"/>
</dbReference>
<dbReference type="KEGG" id="cci:CC1G_10510"/>
<feature type="region of interest" description="Disordered" evidence="3">
    <location>
        <begin position="234"/>
        <end position="269"/>
    </location>
</feature>
<evidence type="ECO:0000256" key="2">
    <source>
        <dbReference type="RuleBase" id="RU003876"/>
    </source>
</evidence>
<dbReference type="OMA" id="WPVALMN"/>
<dbReference type="GO" id="GO:0005634">
    <property type="term" value="C:nucleus"/>
    <property type="evidence" value="ECO:0007669"/>
    <property type="project" value="InterPro"/>
</dbReference>
<evidence type="ECO:0000313" key="4">
    <source>
        <dbReference type="EMBL" id="EAU93142.1"/>
    </source>
</evidence>
<dbReference type="VEuPathDB" id="FungiDB:CC1G_10510"/>
<evidence type="ECO:0000256" key="1">
    <source>
        <dbReference type="ARBA" id="ARBA00009947"/>
    </source>
</evidence>